<organism evidence="3 4">
    <name type="scientific">Spinactinospora alkalitolerans</name>
    <dbReference type="NCBI Taxonomy" id="687207"/>
    <lineage>
        <taxon>Bacteria</taxon>
        <taxon>Bacillati</taxon>
        <taxon>Actinomycetota</taxon>
        <taxon>Actinomycetes</taxon>
        <taxon>Streptosporangiales</taxon>
        <taxon>Nocardiopsidaceae</taxon>
        <taxon>Spinactinospora</taxon>
    </lineage>
</organism>
<evidence type="ECO:0000256" key="1">
    <source>
        <dbReference type="SAM" id="SignalP"/>
    </source>
</evidence>
<protein>
    <recommendedName>
        <fullName evidence="2">DUF4232 domain-containing protein</fullName>
    </recommendedName>
</protein>
<dbReference type="Pfam" id="PF14016">
    <property type="entry name" value="DUF4232"/>
    <property type="match status" value="1"/>
</dbReference>
<evidence type="ECO:0000313" key="4">
    <source>
        <dbReference type="Proteomes" id="UP000589036"/>
    </source>
</evidence>
<dbReference type="Proteomes" id="UP000589036">
    <property type="component" value="Unassembled WGS sequence"/>
</dbReference>
<evidence type="ECO:0000313" key="3">
    <source>
        <dbReference type="EMBL" id="NYE47016.1"/>
    </source>
</evidence>
<dbReference type="EMBL" id="JACCCC010000001">
    <property type="protein sequence ID" value="NYE47016.1"/>
    <property type="molecule type" value="Genomic_DNA"/>
</dbReference>
<feature type="domain" description="DUF4232" evidence="2">
    <location>
        <begin position="50"/>
        <end position="182"/>
    </location>
</feature>
<comment type="caution">
    <text evidence="3">The sequence shown here is derived from an EMBL/GenBank/DDBJ whole genome shotgun (WGS) entry which is preliminary data.</text>
</comment>
<keyword evidence="1" id="KW-0732">Signal</keyword>
<gene>
    <name evidence="3" type="ORF">HDA32_002136</name>
</gene>
<feature type="chain" id="PRO_5039654643" description="DUF4232 domain-containing protein" evidence="1">
    <location>
        <begin position="35"/>
        <end position="188"/>
    </location>
</feature>
<name>A0A852TRJ5_9ACTN</name>
<proteinExistence type="predicted"/>
<accession>A0A852TRJ5</accession>
<dbReference type="AlphaFoldDB" id="A0A852TRJ5"/>
<keyword evidence="4" id="KW-1185">Reference proteome</keyword>
<sequence>MASRTAPRGPVARSSGLVAAAALPALLIAAPAPAAGASTSAPGAEAPPDCRTDQLEISEYGRGAATGSTYIELELRNTSDRACTLYGYPGVSWLDIEAHQVGADADRTGTADRSFTVDPGASGYATLRQPNVGNYDPAECRPENVVGLRVYPPDAYESTFAEVRGMQACANPDVGVPTVTAVHQDPRP</sequence>
<feature type="signal peptide" evidence="1">
    <location>
        <begin position="1"/>
        <end position="34"/>
    </location>
</feature>
<evidence type="ECO:0000259" key="2">
    <source>
        <dbReference type="Pfam" id="PF14016"/>
    </source>
</evidence>
<dbReference type="RefSeq" id="WP_179643028.1">
    <property type="nucleotide sequence ID" value="NZ_BAAAYY010000001.1"/>
</dbReference>
<reference evidence="3 4" key="1">
    <citation type="submission" date="2020-07" db="EMBL/GenBank/DDBJ databases">
        <title>Sequencing the genomes of 1000 actinobacteria strains.</title>
        <authorList>
            <person name="Klenk H.-P."/>
        </authorList>
    </citation>
    <scope>NUCLEOTIDE SEQUENCE [LARGE SCALE GENOMIC DNA]</scope>
    <source>
        <strain evidence="3 4">CXB654</strain>
    </source>
</reference>
<dbReference type="InterPro" id="IPR025326">
    <property type="entry name" value="DUF4232"/>
</dbReference>